<dbReference type="AlphaFoldDB" id="A0A9P8V2N4"/>
<feature type="transmembrane region" description="Helical" evidence="6">
    <location>
        <begin position="188"/>
        <end position="205"/>
    </location>
</feature>
<feature type="transmembrane region" description="Helical" evidence="6">
    <location>
        <begin position="148"/>
        <end position="168"/>
    </location>
</feature>
<feature type="transmembrane region" description="Helical" evidence="6">
    <location>
        <begin position="536"/>
        <end position="554"/>
    </location>
</feature>
<dbReference type="EMBL" id="JAGSXJ010000034">
    <property type="protein sequence ID" value="KAH6668107.1"/>
    <property type="molecule type" value="Genomic_DNA"/>
</dbReference>
<evidence type="ECO:0000256" key="1">
    <source>
        <dbReference type="ARBA" id="ARBA00004141"/>
    </source>
</evidence>
<accession>A0A9P8V2N4</accession>
<feature type="domain" description="Major facilitator superfamily (MFS) profile" evidence="7">
    <location>
        <begin position="150"/>
        <end position="592"/>
    </location>
</feature>
<evidence type="ECO:0000313" key="8">
    <source>
        <dbReference type="EMBL" id="KAH6668107.1"/>
    </source>
</evidence>
<dbReference type="SUPFAM" id="SSF103473">
    <property type="entry name" value="MFS general substrate transporter"/>
    <property type="match status" value="1"/>
</dbReference>
<sequence>MSVMYALFRESPAGQLLRLITRNKILQYPEEKPGYKVPQEWLDVLNSRKPASPPPAPGSSASSVRPLANSDAEDKETDKIHPSLPDDTDTAVGSDVEKAAAPGPDLDLARTRSQPIIPQRTKDGLVLVDFYTTDDPENPYNWPSSQKLTSTFILCFYTFVVYASSSIYLPSLPGIIAEYQVGQVEASLGLALYVLGYGIGPLIFSPLSEIPVIGRNPVYIITMAIYVIISLPAPLIDNFAGLMVLRFLQGFFGSPCLASGGASLGDMFSLMNLPYALVAWVSAAYCGPALGPMLAGFSVPAMSWRWSLWEIFWASIPAFLLMFLLLPETSTPTILLRRARRIRKLTGNPRFMSQSELDQRAMKTSEVLVDALIKPIEITIKDPAILFVQVYTGILYGIYYSFFESFPLVYVGIYGMSLSHTTLVFLCVLIACGLGVAIYVGYIYFYMNPLIVKHGFPVQERRLVPALYASVGPVIGLFLYAWTARESIHWTVPTIGIIIYGGSAFVLMQCIFVYVPISYPKYAASLFAGNDFFRSSLAFAAVLFATPLYHNMGISRGTSLLGGLSFIGIVGIFALYHYGARLRAMSKFAISE</sequence>
<feature type="transmembrane region" description="Helical" evidence="6">
    <location>
        <begin position="247"/>
        <end position="265"/>
    </location>
</feature>
<dbReference type="Proteomes" id="UP000770015">
    <property type="component" value="Unassembled WGS sequence"/>
</dbReference>
<feature type="transmembrane region" description="Helical" evidence="6">
    <location>
        <begin position="311"/>
        <end position="336"/>
    </location>
</feature>
<keyword evidence="2 6" id="KW-0812">Transmembrane</keyword>
<feature type="transmembrane region" description="Helical" evidence="6">
    <location>
        <begin position="495"/>
        <end position="515"/>
    </location>
</feature>
<dbReference type="PANTHER" id="PTHR23502:SF23">
    <property type="entry name" value="FLUCONAZOLE RESISTANCE PROTEIN 1"/>
    <property type="match status" value="1"/>
</dbReference>
<feature type="transmembrane region" description="Helical" evidence="6">
    <location>
        <begin position="466"/>
        <end position="483"/>
    </location>
</feature>
<feature type="transmembrane region" description="Helical" evidence="6">
    <location>
        <begin position="560"/>
        <end position="578"/>
    </location>
</feature>
<gene>
    <name evidence="8" type="ORF">F5X68DRAFT_271218</name>
</gene>
<dbReference type="Gene3D" id="1.20.1250.20">
    <property type="entry name" value="MFS general substrate transporter like domains"/>
    <property type="match status" value="1"/>
</dbReference>
<feature type="transmembrane region" description="Helical" evidence="6">
    <location>
        <begin position="423"/>
        <end position="445"/>
    </location>
</feature>
<dbReference type="GO" id="GO:0005886">
    <property type="term" value="C:plasma membrane"/>
    <property type="evidence" value="ECO:0007669"/>
    <property type="project" value="TreeGrafter"/>
</dbReference>
<dbReference type="OrthoDB" id="3357846at2759"/>
<dbReference type="CDD" id="cd17323">
    <property type="entry name" value="MFS_Tpo1_MDR_like"/>
    <property type="match status" value="1"/>
</dbReference>
<evidence type="ECO:0000256" key="4">
    <source>
        <dbReference type="ARBA" id="ARBA00023136"/>
    </source>
</evidence>
<dbReference type="GO" id="GO:0015244">
    <property type="term" value="F:fluconazole transmembrane transporter activity"/>
    <property type="evidence" value="ECO:0007669"/>
    <property type="project" value="TreeGrafter"/>
</dbReference>
<dbReference type="PANTHER" id="PTHR23502">
    <property type="entry name" value="MAJOR FACILITATOR SUPERFAMILY"/>
    <property type="match status" value="1"/>
</dbReference>
<feature type="region of interest" description="Disordered" evidence="5">
    <location>
        <begin position="46"/>
        <end position="114"/>
    </location>
</feature>
<feature type="transmembrane region" description="Helical" evidence="6">
    <location>
        <begin position="217"/>
        <end position="235"/>
    </location>
</feature>
<proteinExistence type="predicted"/>
<name>A0A9P8V2N4_9PEZI</name>
<dbReference type="PROSITE" id="PS50850">
    <property type="entry name" value="MFS"/>
    <property type="match status" value="1"/>
</dbReference>
<protein>
    <submittedName>
        <fullName evidence="8">Major facilitator superfamily transporter</fullName>
    </submittedName>
</protein>
<comment type="subcellular location">
    <subcellularLocation>
        <location evidence="1">Membrane</location>
        <topology evidence="1">Multi-pass membrane protein</topology>
    </subcellularLocation>
</comment>
<keyword evidence="4 6" id="KW-0472">Membrane</keyword>
<reference evidence="8" key="1">
    <citation type="journal article" date="2021" name="Nat. Commun.">
        <title>Genetic determinants of endophytism in the Arabidopsis root mycobiome.</title>
        <authorList>
            <person name="Mesny F."/>
            <person name="Miyauchi S."/>
            <person name="Thiergart T."/>
            <person name="Pickel B."/>
            <person name="Atanasova L."/>
            <person name="Karlsson M."/>
            <person name="Huettel B."/>
            <person name="Barry K.W."/>
            <person name="Haridas S."/>
            <person name="Chen C."/>
            <person name="Bauer D."/>
            <person name="Andreopoulos W."/>
            <person name="Pangilinan J."/>
            <person name="LaButti K."/>
            <person name="Riley R."/>
            <person name="Lipzen A."/>
            <person name="Clum A."/>
            <person name="Drula E."/>
            <person name="Henrissat B."/>
            <person name="Kohler A."/>
            <person name="Grigoriev I.V."/>
            <person name="Martin F.M."/>
            <person name="Hacquard S."/>
        </authorList>
    </citation>
    <scope>NUCLEOTIDE SEQUENCE</scope>
    <source>
        <strain evidence="8">MPI-SDFR-AT-0117</strain>
    </source>
</reference>
<dbReference type="GO" id="GO:1990961">
    <property type="term" value="P:xenobiotic detoxification by transmembrane export across the plasma membrane"/>
    <property type="evidence" value="ECO:0007669"/>
    <property type="project" value="TreeGrafter"/>
</dbReference>
<feature type="transmembrane region" description="Helical" evidence="6">
    <location>
        <begin position="384"/>
        <end position="403"/>
    </location>
</feature>
<dbReference type="InterPro" id="IPR011701">
    <property type="entry name" value="MFS"/>
</dbReference>
<organism evidence="8 9">
    <name type="scientific">Plectosphaerella plurivora</name>
    <dbReference type="NCBI Taxonomy" id="936078"/>
    <lineage>
        <taxon>Eukaryota</taxon>
        <taxon>Fungi</taxon>
        <taxon>Dikarya</taxon>
        <taxon>Ascomycota</taxon>
        <taxon>Pezizomycotina</taxon>
        <taxon>Sordariomycetes</taxon>
        <taxon>Hypocreomycetidae</taxon>
        <taxon>Glomerellales</taxon>
        <taxon>Plectosphaerellaceae</taxon>
        <taxon>Plectosphaerella</taxon>
    </lineage>
</organism>
<dbReference type="InterPro" id="IPR020846">
    <property type="entry name" value="MFS_dom"/>
</dbReference>
<keyword evidence="9" id="KW-1185">Reference proteome</keyword>
<evidence type="ECO:0000259" key="7">
    <source>
        <dbReference type="PROSITE" id="PS50850"/>
    </source>
</evidence>
<dbReference type="InterPro" id="IPR036259">
    <property type="entry name" value="MFS_trans_sf"/>
</dbReference>
<dbReference type="Pfam" id="PF07690">
    <property type="entry name" value="MFS_1"/>
    <property type="match status" value="1"/>
</dbReference>
<feature type="transmembrane region" description="Helical" evidence="6">
    <location>
        <begin position="277"/>
        <end position="299"/>
    </location>
</feature>
<evidence type="ECO:0000256" key="3">
    <source>
        <dbReference type="ARBA" id="ARBA00022989"/>
    </source>
</evidence>
<comment type="caution">
    <text evidence="8">The sequence shown here is derived from an EMBL/GenBank/DDBJ whole genome shotgun (WGS) entry which is preliminary data.</text>
</comment>
<evidence type="ECO:0000256" key="2">
    <source>
        <dbReference type="ARBA" id="ARBA00022692"/>
    </source>
</evidence>
<evidence type="ECO:0000313" key="9">
    <source>
        <dbReference type="Proteomes" id="UP000770015"/>
    </source>
</evidence>
<evidence type="ECO:0000256" key="5">
    <source>
        <dbReference type="SAM" id="MobiDB-lite"/>
    </source>
</evidence>
<keyword evidence="3 6" id="KW-1133">Transmembrane helix</keyword>
<evidence type="ECO:0000256" key="6">
    <source>
        <dbReference type="SAM" id="Phobius"/>
    </source>
</evidence>